<dbReference type="EMBL" id="QNRR01000015">
    <property type="protein sequence ID" value="RBP36862.1"/>
    <property type="molecule type" value="Genomic_DNA"/>
</dbReference>
<keyword evidence="1" id="KW-0175">Coiled coil</keyword>
<evidence type="ECO:0000313" key="3">
    <source>
        <dbReference type="Proteomes" id="UP000253426"/>
    </source>
</evidence>
<feature type="coiled-coil region" evidence="1">
    <location>
        <begin position="370"/>
        <end position="397"/>
    </location>
</feature>
<keyword evidence="3" id="KW-1185">Reference proteome</keyword>
<sequence length="1130" mass="127551">MSSRTSPQASSIKYSDVVCLITGHDAEWSRRQAVLDTPKGGDGLDESFERVHKEIAHICHTFKSRVNEYSAAAYPDEREKVEPCLFEPLGYLPVGHADVLLMTLLDDLDPIHFITAQCSTTVEEVAVGFAPTMESLKDTSDAPSEFDDCIVDVIDFVKQGLPKSKDGTEALETQDNPVPQEAPRRLPPLLLFSRIKLGVLGLLGQSIEFQTAIFRAIVKDCLAALDVLYSEAKGGHLAEFEIEDSSVKATRITLLDLQGQEEIGMLIATDNFTIAAAILSRVQGLTLEDLDRLGVMSKTKIQSQRWLQGAKELLNDTKEGAPANFDESVVFSHALRWTRTTLAVRADAFMEPASSGIRGFIDLVSSTNIAVGHQQKLDEALKELQKKMDERRDAEGGSPPRPKKYYQQLMGHADLLIHQCSPSADSKRLLRTGDAFLQIRSLIMSMSSAGAGGMMPRHLVGLTSWPTVPVPDRGAFRRELHEHFPVLQKILPIIRWRMVDTDNLVHHAPEVLRGEAEDQIAIIKFRQQVLGDRKLEKHGFCPCALSHRPKSYLLPNSLVRTVQYLFQNYSTLLANPFVFDTVLDLHDCFSSLYQTLMNHIPELFGGPYPDGDEPPILRQVPAEVVAQISRYVSALHRAMEQRLYHAFPEESHRDMDVDFRGGLNQLISGADALVKSAMGFVKRFALPRNTFSDEAEHPADEMPRFDVFGVVNRIDFEPEIVATSLWLGTENLSRLAIIRSDVPHLCVVASYLDFIHEVGHIVFAEHRTPRGKDVPPLLPLVPLKTPTEDLLNEIYTHALTTLLVCRDDPKVFARHSMLGFALATRHGADLSSRYQGYLAFCFEVFIVVECLTKLKGIAEEKGWGVFVNESVTRDAIRSLDADELAQRYRDFCREEGRVCYEQRIYISNDPDNRFLDSIFEYFWSCSRHSLPFLMANVTTVYMRFVARMHNYQDVGMEAGESGSVATPEIINELHKRMRQLETRSYEELKEDECLGMPVVHVIEDINGKIPQTPSDKRTNFGVEPFYLLTIAIGVAVRLRMAALGHDQKTEIHVPMDPNSGKILFDPERDPGVRYSDYLIRPKDSFLFCCRPQKRRQRLQRQIALLKTFWHTASRNKSRRLEALLKQSLSR</sequence>
<organism evidence="2 3">
    <name type="scientific">Roseimicrobium gellanilyticum</name>
    <dbReference type="NCBI Taxonomy" id="748857"/>
    <lineage>
        <taxon>Bacteria</taxon>
        <taxon>Pseudomonadati</taxon>
        <taxon>Verrucomicrobiota</taxon>
        <taxon>Verrucomicrobiia</taxon>
        <taxon>Verrucomicrobiales</taxon>
        <taxon>Verrucomicrobiaceae</taxon>
        <taxon>Roseimicrobium</taxon>
    </lineage>
</organism>
<protein>
    <submittedName>
        <fullName evidence="2">Uncharacterized protein</fullName>
    </submittedName>
</protein>
<dbReference type="RefSeq" id="WP_113961648.1">
    <property type="nucleotide sequence ID" value="NZ_QNRR01000015.1"/>
</dbReference>
<evidence type="ECO:0000313" key="2">
    <source>
        <dbReference type="EMBL" id="RBP36862.1"/>
    </source>
</evidence>
<reference evidence="2 3" key="1">
    <citation type="submission" date="2018-06" db="EMBL/GenBank/DDBJ databases">
        <title>Genomic Encyclopedia of Type Strains, Phase IV (KMG-IV): sequencing the most valuable type-strain genomes for metagenomic binning, comparative biology and taxonomic classification.</title>
        <authorList>
            <person name="Goeker M."/>
        </authorList>
    </citation>
    <scope>NUCLEOTIDE SEQUENCE [LARGE SCALE GENOMIC DNA]</scope>
    <source>
        <strain evidence="2 3">DSM 25532</strain>
    </source>
</reference>
<dbReference type="AlphaFoldDB" id="A0A366H5D3"/>
<accession>A0A366H5D3</accession>
<evidence type="ECO:0000256" key="1">
    <source>
        <dbReference type="SAM" id="Coils"/>
    </source>
</evidence>
<name>A0A366H5D3_9BACT</name>
<comment type="caution">
    <text evidence="2">The sequence shown here is derived from an EMBL/GenBank/DDBJ whole genome shotgun (WGS) entry which is preliminary data.</text>
</comment>
<dbReference type="Proteomes" id="UP000253426">
    <property type="component" value="Unassembled WGS sequence"/>
</dbReference>
<gene>
    <name evidence="2" type="ORF">DES53_1153</name>
</gene>
<proteinExistence type="predicted"/>